<evidence type="ECO:0000313" key="3">
    <source>
        <dbReference type="Proteomes" id="UP000015688"/>
    </source>
</evidence>
<comment type="caution">
    <text evidence="2">The sequence shown here is derived from an EMBL/GenBank/DDBJ whole genome shotgun (WGS) entry which is preliminary data.</text>
</comment>
<gene>
    <name evidence="2" type="ORF">C672_3667</name>
</gene>
<dbReference type="Proteomes" id="UP000015688">
    <property type="component" value="Unassembled WGS sequence"/>
</dbReference>
<evidence type="ECO:0000313" key="2">
    <source>
        <dbReference type="EMBL" id="EQK39815.1"/>
    </source>
</evidence>
<accession>T4VFC3</accession>
<organism evidence="2 3">
    <name type="scientific">Paraclostridium bifermentans ATCC 638 = DSM 14991</name>
    <dbReference type="NCBI Taxonomy" id="1233171"/>
    <lineage>
        <taxon>Bacteria</taxon>
        <taxon>Bacillati</taxon>
        <taxon>Bacillota</taxon>
        <taxon>Clostridia</taxon>
        <taxon>Peptostreptococcales</taxon>
        <taxon>Peptostreptococcaceae</taxon>
        <taxon>Paraclostridium</taxon>
    </lineage>
</organism>
<dbReference type="PATRIC" id="fig|1233171.3.peg.3533"/>
<dbReference type="EMBL" id="AVNC01000023">
    <property type="protein sequence ID" value="EQK39815.1"/>
    <property type="molecule type" value="Genomic_DNA"/>
</dbReference>
<dbReference type="AlphaFoldDB" id="T4VFC3"/>
<evidence type="ECO:0000256" key="1">
    <source>
        <dbReference type="SAM" id="Coils"/>
    </source>
</evidence>
<reference evidence="2 3" key="1">
    <citation type="submission" date="2013-06" db="EMBL/GenBank/DDBJ databases">
        <authorList>
            <person name="Walk S."/>
            <person name="Aronoff D."/>
            <person name="Young V.Y."/>
            <person name="Marsh J."/>
            <person name="Harrison L."/>
            <person name="Daugherty S.C."/>
            <person name="Shefchek K.A."/>
            <person name="Hine E.E."/>
            <person name="Tallon L.J."/>
            <person name="Sadzewicz L.K."/>
            <person name="Rasko D.A."/>
        </authorList>
    </citation>
    <scope>NUCLEOTIDE SEQUENCE [LARGE SCALE GENOMIC DNA]</scope>
    <source>
        <strain evidence="2 3">ATCC 638</strain>
    </source>
</reference>
<protein>
    <submittedName>
        <fullName evidence="2">Uncharacterized protein</fullName>
    </submittedName>
</protein>
<sequence>MKDADIVVLEKRLDTFYGRLTQKEKELESVNDKLEGTKELLKKSEQEKYEVEKEANKLSNELSIKEKRIEDLDIAINYSDDERNQLKKENEELADKIINMREDYNELQKECNAYKVRLNTINSLKIQYKEYVDKAIEATSITHQLTRKDIDKFLSNEGLNGIVRLYMIAAMM</sequence>
<feature type="coiled-coil region" evidence="1">
    <location>
        <begin position="20"/>
        <end position="124"/>
    </location>
</feature>
<keyword evidence="1" id="KW-0175">Coiled coil</keyword>
<dbReference type="RefSeq" id="WP_021434570.1">
    <property type="nucleotide sequence ID" value="NZ_AVNC01000023.1"/>
</dbReference>
<name>T4VFC3_PARBF</name>
<dbReference type="Gene3D" id="1.10.287.1490">
    <property type="match status" value="1"/>
</dbReference>
<dbReference type="SUPFAM" id="SSF57997">
    <property type="entry name" value="Tropomyosin"/>
    <property type="match status" value="1"/>
</dbReference>
<proteinExistence type="predicted"/>